<dbReference type="InterPro" id="IPR001789">
    <property type="entry name" value="Sig_transdc_resp-reg_receiver"/>
</dbReference>
<dbReference type="Proteomes" id="UP001139103">
    <property type="component" value="Unassembled WGS sequence"/>
</dbReference>
<dbReference type="RefSeq" id="WP_230219528.1">
    <property type="nucleotide sequence ID" value="NZ_JAJKFT010000010.1"/>
</dbReference>
<feature type="domain" description="Response regulatory" evidence="3">
    <location>
        <begin position="6"/>
        <end position="122"/>
    </location>
</feature>
<proteinExistence type="predicted"/>
<evidence type="ECO:0000313" key="4">
    <source>
        <dbReference type="EMBL" id="MCC9629454.1"/>
    </source>
</evidence>
<keyword evidence="1 2" id="KW-0597">Phosphoprotein</keyword>
<feature type="modified residue" description="4-aspartylphosphate" evidence="2">
    <location>
        <position position="55"/>
    </location>
</feature>
<dbReference type="AlphaFoldDB" id="A0A9X1MMN4"/>
<accession>A0A9X1MMN4</accession>
<evidence type="ECO:0000259" key="3">
    <source>
        <dbReference type="PROSITE" id="PS50110"/>
    </source>
</evidence>
<dbReference type="InterPro" id="IPR050595">
    <property type="entry name" value="Bact_response_regulator"/>
</dbReference>
<name>A0A9X1MMN4_9BACT</name>
<dbReference type="GO" id="GO:0000160">
    <property type="term" value="P:phosphorelay signal transduction system"/>
    <property type="evidence" value="ECO:0007669"/>
    <property type="project" value="InterPro"/>
</dbReference>
<dbReference type="Pfam" id="PF00072">
    <property type="entry name" value="Response_reg"/>
    <property type="match status" value="1"/>
</dbReference>
<reference evidence="4" key="1">
    <citation type="submission" date="2021-11" db="EMBL/GenBank/DDBJ databases">
        <title>Genome sequence.</title>
        <authorList>
            <person name="Sun Q."/>
        </authorList>
    </citation>
    <scope>NUCLEOTIDE SEQUENCE</scope>
    <source>
        <strain evidence="4">JC732</strain>
    </source>
</reference>
<evidence type="ECO:0000256" key="2">
    <source>
        <dbReference type="PROSITE-ProRule" id="PRU00169"/>
    </source>
</evidence>
<evidence type="ECO:0000256" key="1">
    <source>
        <dbReference type="ARBA" id="ARBA00022553"/>
    </source>
</evidence>
<sequence length="152" mass="16929">MADTNKILIADDNQANVELLEAYLAGVDCETEIAVNGQDALDKAASFKPDLILLDVMMPKLSGFEVCQKLKSDPATSRIMILMVTALNELGDIERAVTAGTDDFLSKPVNKVELLKRVSNMLRIKDMQDENERLRRYIEDMENESGHEPEGT</sequence>
<comment type="caution">
    <text evidence="4">The sequence shown here is derived from an EMBL/GenBank/DDBJ whole genome shotgun (WGS) entry which is preliminary data.</text>
</comment>
<dbReference type="PROSITE" id="PS50110">
    <property type="entry name" value="RESPONSE_REGULATORY"/>
    <property type="match status" value="1"/>
</dbReference>
<protein>
    <submittedName>
        <fullName evidence="4">Response regulator</fullName>
    </submittedName>
</protein>
<gene>
    <name evidence="4" type="ORF">LOC68_13725</name>
</gene>
<dbReference type="InterPro" id="IPR011006">
    <property type="entry name" value="CheY-like_superfamily"/>
</dbReference>
<dbReference type="SUPFAM" id="SSF52172">
    <property type="entry name" value="CheY-like"/>
    <property type="match status" value="1"/>
</dbReference>
<dbReference type="PANTHER" id="PTHR44591">
    <property type="entry name" value="STRESS RESPONSE REGULATOR PROTEIN 1"/>
    <property type="match status" value="1"/>
</dbReference>
<keyword evidence="5" id="KW-1185">Reference proteome</keyword>
<dbReference type="EMBL" id="JAJKFT010000010">
    <property type="protein sequence ID" value="MCC9629454.1"/>
    <property type="molecule type" value="Genomic_DNA"/>
</dbReference>
<dbReference type="PANTHER" id="PTHR44591:SF3">
    <property type="entry name" value="RESPONSE REGULATORY DOMAIN-CONTAINING PROTEIN"/>
    <property type="match status" value="1"/>
</dbReference>
<organism evidence="4 5">
    <name type="scientific">Blastopirellula sediminis</name>
    <dbReference type="NCBI Taxonomy" id="2894196"/>
    <lineage>
        <taxon>Bacteria</taxon>
        <taxon>Pseudomonadati</taxon>
        <taxon>Planctomycetota</taxon>
        <taxon>Planctomycetia</taxon>
        <taxon>Pirellulales</taxon>
        <taxon>Pirellulaceae</taxon>
        <taxon>Blastopirellula</taxon>
    </lineage>
</organism>
<evidence type="ECO:0000313" key="5">
    <source>
        <dbReference type="Proteomes" id="UP001139103"/>
    </source>
</evidence>
<dbReference type="Gene3D" id="3.40.50.2300">
    <property type="match status" value="1"/>
</dbReference>
<dbReference type="SMART" id="SM00448">
    <property type="entry name" value="REC"/>
    <property type="match status" value="1"/>
</dbReference>